<name>A0A173LH21_9ACTN</name>
<reference evidence="2 3" key="1">
    <citation type="submission" date="2016-06" db="EMBL/GenBank/DDBJ databases">
        <title>Complete genome sequence of a saline-alkali tolerant type strain Dietzia timorensis ID05-A0528T.</title>
        <authorList>
            <person name="Wu X."/>
        </authorList>
    </citation>
    <scope>NUCLEOTIDE SEQUENCE [LARGE SCALE GENOMIC DNA]</scope>
    <source>
        <strain evidence="2 3">ID05-A0528</strain>
    </source>
</reference>
<dbReference type="RefSeq" id="WP_067474364.1">
    <property type="nucleotide sequence ID" value="NZ_CP015961.1"/>
</dbReference>
<dbReference type="KEGG" id="dtm:BJL86_0026"/>
<proteinExistence type="predicted"/>
<protein>
    <submittedName>
        <fullName evidence="2">Uncharacterized protein</fullName>
    </submittedName>
</protein>
<dbReference type="EMBL" id="CP015961">
    <property type="protein sequence ID" value="ANI90838.1"/>
    <property type="molecule type" value="Genomic_DNA"/>
</dbReference>
<dbReference type="Proteomes" id="UP000186104">
    <property type="component" value="Chromosome"/>
</dbReference>
<feature type="transmembrane region" description="Helical" evidence="1">
    <location>
        <begin position="32"/>
        <end position="54"/>
    </location>
</feature>
<organism evidence="2 3">
    <name type="scientific">Dietzia timorensis</name>
    <dbReference type="NCBI Taxonomy" id="499555"/>
    <lineage>
        <taxon>Bacteria</taxon>
        <taxon>Bacillati</taxon>
        <taxon>Actinomycetota</taxon>
        <taxon>Actinomycetes</taxon>
        <taxon>Mycobacteriales</taxon>
        <taxon>Dietziaceae</taxon>
        <taxon>Dietzia</taxon>
    </lineage>
</organism>
<dbReference type="STRING" id="499555.BJL86_0026"/>
<accession>A0A173LH21</accession>
<keyword evidence="1" id="KW-1133">Transmembrane helix</keyword>
<gene>
    <name evidence="2" type="ORF">BJL86_0026</name>
</gene>
<evidence type="ECO:0000313" key="2">
    <source>
        <dbReference type="EMBL" id="ANI90838.1"/>
    </source>
</evidence>
<feature type="transmembrane region" description="Helical" evidence="1">
    <location>
        <begin position="141"/>
        <end position="159"/>
    </location>
</feature>
<keyword evidence="3" id="KW-1185">Reference proteome</keyword>
<keyword evidence="1" id="KW-0812">Transmembrane</keyword>
<keyword evidence="1" id="KW-0472">Membrane</keyword>
<sequence length="278" mass="29642">MISRWLPVATLAVVAVDAALLAAGAISWPVALALIVAIEVPLAVLSVAGYVRLFRSARAKGRVGAFREVVDGDPLLRVAAAEMRIFASLGRWVSRKLHVPDGAIAVGYARGALAVPAAFAVAAVVEMVVVHVLVPWPAVRVVLALLSLYGLLFVLGWMGSQVVRPHLIYPDRMVVRSGNLAVVEIPRAHIARMDRARSPRTPKDYINVEDDGTATLTLAGPDGTNVRLELAGTAAVRVPGLPWARRAAREVGRIRLSVDDPTSLVALFSAKVARRAET</sequence>
<dbReference type="AlphaFoldDB" id="A0A173LH21"/>
<evidence type="ECO:0000313" key="3">
    <source>
        <dbReference type="Proteomes" id="UP000186104"/>
    </source>
</evidence>
<feature type="transmembrane region" description="Helical" evidence="1">
    <location>
        <begin position="113"/>
        <end position="134"/>
    </location>
</feature>
<dbReference type="OrthoDB" id="5119624at2"/>
<evidence type="ECO:0000256" key="1">
    <source>
        <dbReference type="SAM" id="Phobius"/>
    </source>
</evidence>